<feature type="signal peptide" evidence="2">
    <location>
        <begin position="1"/>
        <end position="19"/>
    </location>
</feature>
<evidence type="ECO:0000259" key="3">
    <source>
        <dbReference type="PROSITE" id="PS50213"/>
    </source>
</evidence>
<name>A0AAD8KAP7_TARER</name>
<protein>
    <recommendedName>
        <fullName evidence="3">FAS1 domain-containing protein</fullName>
    </recommendedName>
</protein>
<evidence type="ECO:0000313" key="4">
    <source>
        <dbReference type="EMBL" id="KAK1417641.1"/>
    </source>
</evidence>
<accession>A0AAD8KAP7</accession>
<evidence type="ECO:0000313" key="5">
    <source>
        <dbReference type="Proteomes" id="UP001229421"/>
    </source>
</evidence>
<feature type="chain" id="PRO_5041904405" description="FAS1 domain-containing protein" evidence="2">
    <location>
        <begin position="20"/>
        <end position="361"/>
    </location>
</feature>
<evidence type="ECO:0000256" key="1">
    <source>
        <dbReference type="ARBA" id="ARBA00007843"/>
    </source>
</evidence>
<dbReference type="Proteomes" id="UP001229421">
    <property type="component" value="Unassembled WGS sequence"/>
</dbReference>
<dbReference type="InterPro" id="IPR052806">
    <property type="entry name" value="Fasciclin-like_AGP"/>
</dbReference>
<dbReference type="Gene3D" id="2.30.180.10">
    <property type="entry name" value="FAS1 domain"/>
    <property type="match status" value="1"/>
</dbReference>
<gene>
    <name evidence="4" type="ORF">QVD17_26771</name>
</gene>
<proteinExistence type="inferred from homology"/>
<feature type="domain" description="FAS1" evidence="3">
    <location>
        <begin position="17"/>
        <end position="162"/>
    </location>
</feature>
<dbReference type="EMBL" id="JAUHHV010000007">
    <property type="protein sequence ID" value="KAK1417641.1"/>
    <property type="molecule type" value="Genomic_DNA"/>
</dbReference>
<sequence length="361" mass="40021">MASTFILTVVLLLITVINTVVVTAVSESEYSSLLSALRNRGYHVFANAITTTDLHYDVITGGNFTFFAPIDSVLYTLDMSMSAADYTTTLRYHVVPHRLRLSDLRQLPYGLSSFPTLLRDHRIHIVNPLSLPLPITIEGVYISVPDLYSDAHIVVHGLESVIDFRSVNDTINSSLLGEDFTRDNSPVDIHLEADASFPQVEVPVAGIETVASPLPEIKSDSIIQQHLSPAIKSESIIQPHKSPEIKSKSIIQSHKLPVTKSESITQSHQPKIYFETTTQPLEKHASIATRSRLTAHKIHHVSLATKSIGNVAGDFGQVDDTIIHYPIADDEGEQLKIANIRRGDPYMRELYTPNKMTCAHE</sequence>
<dbReference type="PANTHER" id="PTHR33985">
    <property type="entry name" value="OS02G0491300 PROTEIN-RELATED"/>
    <property type="match status" value="1"/>
</dbReference>
<dbReference type="PROSITE" id="PS50213">
    <property type="entry name" value="FAS1"/>
    <property type="match status" value="1"/>
</dbReference>
<keyword evidence="2" id="KW-0732">Signal</keyword>
<dbReference type="Pfam" id="PF02469">
    <property type="entry name" value="Fasciclin"/>
    <property type="match status" value="1"/>
</dbReference>
<comment type="similarity">
    <text evidence="1">Belongs to the fasciclin-like AGP family.</text>
</comment>
<reference evidence="4" key="1">
    <citation type="journal article" date="2023" name="bioRxiv">
        <title>Improved chromosome-level genome assembly for marigold (Tagetes erecta).</title>
        <authorList>
            <person name="Jiang F."/>
            <person name="Yuan L."/>
            <person name="Wang S."/>
            <person name="Wang H."/>
            <person name="Xu D."/>
            <person name="Wang A."/>
            <person name="Fan W."/>
        </authorList>
    </citation>
    <scope>NUCLEOTIDE SEQUENCE</scope>
    <source>
        <strain evidence="4">WSJ</strain>
        <tissue evidence="4">Leaf</tissue>
    </source>
</reference>
<dbReference type="AlphaFoldDB" id="A0AAD8KAP7"/>
<organism evidence="4 5">
    <name type="scientific">Tagetes erecta</name>
    <name type="common">African marigold</name>
    <dbReference type="NCBI Taxonomy" id="13708"/>
    <lineage>
        <taxon>Eukaryota</taxon>
        <taxon>Viridiplantae</taxon>
        <taxon>Streptophyta</taxon>
        <taxon>Embryophyta</taxon>
        <taxon>Tracheophyta</taxon>
        <taxon>Spermatophyta</taxon>
        <taxon>Magnoliopsida</taxon>
        <taxon>eudicotyledons</taxon>
        <taxon>Gunneridae</taxon>
        <taxon>Pentapetalae</taxon>
        <taxon>asterids</taxon>
        <taxon>campanulids</taxon>
        <taxon>Asterales</taxon>
        <taxon>Asteraceae</taxon>
        <taxon>Asteroideae</taxon>
        <taxon>Heliantheae alliance</taxon>
        <taxon>Tageteae</taxon>
        <taxon>Tagetes</taxon>
    </lineage>
</organism>
<dbReference type="SMART" id="SM00554">
    <property type="entry name" value="FAS1"/>
    <property type="match status" value="1"/>
</dbReference>
<dbReference type="SUPFAM" id="SSF82153">
    <property type="entry name" value="FAS1 domain"/>
    <property type="match status" value="1"/>
</dbReference>
<dbReference type="PANTHER" id="PTHR33985:SF15">
    <property type="entry name" value="FASCICLIN-LIKE ARABINOGALACTAN PROTEIN 19"/>
    <property type="match status" value="1"/>
</dbReference>
<comment type="caution">
    <text evidence="4">The sequence shown here is derived from an EMBL/GenBank/DDBJ whole genome shotgun (WGS) entry which is preliminary data.</text>
</comment>
<dbReference type="InterPro" id="IPR036378">
    <property type="entry name" value="FAS1_dom_sf"/>
</dbReference>
<keyword evidence="5" id="KW-1185">Reference proteome</keyword>
<evidence type="ECO:0000256" key="2">
    <source>
        <dbReference type="SAM" id="SignalP"/>
    </source>
</evidence>
<dbReference type="InterPro" id="IPR000782">
    <property type="entry name" value="FAS1_domain"/>
</dbReference>